<evidence type="ECO:0000256" key="1">
    <source>
        <dbReference type="RuleBase" id="RU365099"/>
    </source>
</evidence>
<dbReference type="PANTHER" id="PTHR28055:SF1">
    <property type="entry name" value="ALTERED INHERITANCE OF MITOCHONDRIA PROTEIN 41, MITOCHONDRIAL"/>
    <property type="match status" value="1"/>
</dbReference>
<dbReference type="GO" id="GO:0016884">
    <property type="term" value="F:carbon-nitrogen ligase activity, with glutamine as amido-N-donor"/>
    <property type="evidence" value="ECO:0007669"/>
    <property type="project" value="UniProtKB-UniRule"/>
</dbReference>
<dbReference type="EMBL" id="AZST01000843">
    <property type="protein sequence ID" value="KEP47093.1"/>
    <property type="molecule type" value="Genomic_DNA"/>
</dbReference>
<dbReference type="Gene3D" id="1.10.1510.10">
    <property type="entry name" value="Uncharacterised protein YqeY/AIM41 PF09424, N-terminal domain"/>
    <property type="match status" value="1"/>
</dbReference>
<comment type="similarity">
    <text evidence="1">Belongs to the AIM41 family.</text>
</comment>
<organism evidence="2 3">
    <name type="scientific">Rhizoctonia solani 123E</name>
    <dbReference type="NCBI Taxonomy" id="1423351"/>
    <lineage>
        <taxon>Eukaryota</taxon>
        <taxon>Fungi</taxon>
        <taxon>Dikarya</taxon>
        <taxon>Basidiomycota</taxon>
        <taxon>Agaricomycotina</taxon>
        <taxon>Agaricomycetes</taxon>
        <taxon>Cantharellales</taxon>
        <taxon>Ceratobasidiaceae</taxon>
        <taxon>Rhizoctonia</taxon>
    </lineage>
</organism>
<keyword evidence="1" id="KW-0496">Mitochondrion</keyword>
<proteinExistence type="inferred from homology"/>
<keyword evidence="3" id="KW-1185">Reference proteome</keyword>
<evidence type="ECO:0000313" key="2">
    <source>
        <dbReference type="EMBL" id="KEP47093.1"/>
    </source>
</evidence>
<dbReference type="PANTHER" id="PTHR28055">
    <property type="entry name" value="ALTERED INHERITANCE OF MITOCHONDRIA PROTEIN 41, MITOCHONDRIAL"/>
    <property type="match status" value="1"/>
</dbReference>
<dbReference type="Proteomes" id="UP000027456">
    <property type="component" value="Unassembled WGS sequence"/>
</dbReference>
<gene>
    <name evidence="1" type="primary">AIM41</name>
    <name evidence="2" type="ORF">V565_168490</name>
</gene>
<dbReference type="InterPro" id="IPR019004">
    <property type="entry name" value="YqeY/Aim41"/>
</dbReference>
<comment type="caution">
    <text evidence="2">The sequence shown here is derived from an EMBL/GenBank/DDBJ whole genome shotgun (WGS) entry which is preliminary data.</text>
</comment>
<dbReference type="SUPFAM" id="SSF89095">
    <property type="entry name" value="GatB/YqeY motif"/>
    <property type="match status" value="1"/>
</dbReference>
<name>A0A074RQW4_9AGAM</name>
<dbReference type="Pfam" id="PF09424">
    <property type="entry name" value="YqeY"/>
    <property type="match status" value="1"/>
</dbReference>
<protein>
    <recommendedName>
        <fullName evidence="1">Altered inheritance of mitochondria protein 41</fullName>
    </recommendedName>
</protein>
<dbReference type="InterPro" id="IPR042184">
    <property type="entry name" value="YqeY/Aim41_N"/>
</dbReference>
<sequence>MTHQAICLLSSRVGFRHILSRPHISTVGLVARQFASDAPKIDVRGRLREELKQSMKSKDSFRSTTIRSVLADITNADKANKGTPIANDTILSLLQKSIARRTDSASQFRSASRTDLAEKEEAECQVLSDFLPTQLSEGEVDRRLQEAFSKLESTEGNPGALVGKLMKAFYEATERTSVQADAVSKKAREMIQAAAAGK</sequence>
<dbReference type="OrthoDB" id="538640at2759"/>
<dbReference type="GO" id="GO:0005739">
    <property type="term" value="C:mitochondrion"/>
    <property type="evidence" value="ECO:0007669"/>
    <property type="project" value="UniProtKB-SubCell"/>
</dbReference>
<comment type="subcellular location">
    <subcellularLocation>
        <location evidence="1">Mitochondrion</location>
    </subcellularLocation>
</comment>
<dbReference type="AlphaFoldDB" id="A0A074RQW4"/>
<evidence type="ECO:0000313" key="3">
    <source>
        <dbReference type="Proteomes" id="UP000027456"/>
    </source>
</evidence>
<reference evidence="2 3" key="1">
    <citation type="submission" date="2013-12" db="EMBL/GenBank/DDBJ databases">
        <authorList>
            <person name="Cubeta M."/>
            <person name="Pakala S."/>
            <person name="Fedorova N."/>
            <person name="Thomas E."/>
            <person name="Dean R."/>
            <person name="Jabaji S."/>
            <person name="Neate S."/>
            <person name="Toda T."/>
            <person name="Tavantzis S."/>
            <person name="Vilgalys R."/>
            <person name="Bharathan N."/>
            <person name="Pakala S."/>
            <person name="Losada L.S."/>
            <person name="Zafar N."/>
            <person name="Nierman W."/>
        </authorList>
    </citation>
    <scope>NUCLEOTIDE SEQUENCE [LARGE SCALE GENOMIC DNA]</scope>
    <source>
        <strain evidence="2 3">123E</strain>
    </source>
</reference>
<dbReference type="InterPro" id="IPR003789">
    <property type="entry name" value="Asn/Gln_tRNA_amidoTrase-B-like"/>
</dbReference>
<dbReference type="STRING" id="1423351.A0A074RQW4"/>
<accession>A0A074RQW4</accession>
<dbReference type="HOGENOM" id="CLU_079430_1_0_1"/>